<keyword evidence="3" id="KW-1185">Reference proteome</keyword>
<evidence type="ECO:0000313" key="2">
    <source>
        <dbReference type="EMBL" id="GLR85962.1"/>
    </source>
</evidence>
<reference evidence="3" key="1">
    <citation type="journal article" date="2019" name="Int. J. Syst. Evol. Microbiol.">
        <title>The Global Catalogue of Microorganisms (GCM) 10K type strain sequencing project: providing services to taxonomists for standard genome sequencing and annotation.</title>
        <authorList>
            <consortium name="The Broad Institute Genomics Platform"/>
            <consortium name="The Broad Institute Genome Sequencing Center for Infectious Disease"/>
            <person name="Wu L."/>
            <person name="Ma J."/>
        </authorList>
    </citation>
    <scope>NUCLEOTIDE SEQUENCE [LARGE SCALE GENOMIC DNA]</scope>
    <source>
        <strain evidence="3">NBRC 102520</strain>
    </source>
</reference>
<protein>
    <submittedName>
        <fullName evidence="2">Uncharacterized protein</fullName>
    </submittedName>
</protein>
<name>A0ABQ6AUT5_9BRAD</name>
<feature type="region of interest" description="Disordered" evidence="1">
    <location>
        <begin position="33"/>
        <end position="53"/>
    </location>
</feature>
<proteinExistence type="predicted"/>
<gene>
    <name evidence="2" type="ORF">GCM10007857_26730</name>
</gene>
<evidence type="ECO:0000256" key="1">
    <source>
        <dbReference type="SAM" id="MobiDB-lite"/>
    </source>
</evidence>
<dbReference type="Proteomes" id="UP001156905">
    <property type="component" value="Unassembled WGS sequence"/>
</dbReference>
<accession>A0ABQ6AUT5</accession>
<comment type="caution">
    <text evidence="2">The sequence shown here is derived from an EMBL/GenBank/DDBJ whole genome shotgun (WGS) entry which is preliminary data.</text>
</comment>
<organism evidence="2 3">
    <name type="scientific">Bradyrhizobium iriomotense</name>
    <dbReference type="NCBI Taxonomy" id="441950"/>
    <lineage>
        <taxon>Bacteria</taxon>
        <taxon>Pseudomonadati</taxon>
        <taxon>Pseudomonadota</taxon>
        <taxon>Alphaproteobacteria</taxon>
        <taxon>Hyphomicrobiales</taxon>
        <taxon>Nitrobacteraceae</taxon>
        <taxon>Bradyrhizobium</taxon>
    </lineage>
</organism>
<sequence length="53" mass="6583">MERYIRNENIRRYRKLLEEEKDEEKRNTIRKLLAEEEAKEAPLSPSEQDERHL</sequence>
<evidence type="ECO:0000313" key="3">
    <source>
        <dbReference type="Proteomes" id="UP001156905"/>
    </source>
</evidence>
<dbReference type="RefSeq" id="WP_284265768.1">
    <property type="nucleotide sequence ID" value="NZ_BSOW01000008.1"/>
</dbReference>
<dbReference type="EMBL" id="BSOW01000008">
    <property type="protein sequence ID" value="GLR85962.1"/>
    <property type="molecule type" value="Genomic_DNA"/>
</dbReference>